<proteinExistence type="predicted"/>
<comment type="caution">
    <text evidence="1">The sequence shown here is derived from an EMBL/GenBank/DDBJ whole genome shotgun (WGS) entry which is preliminary data.</text>
</comment>
<accession>A0ACC1JIJ0</accession>
<reference evidence="1" key="1">
    <citation type="submission" date="2022-07" db="EMBL/GenBank/DDBJ databases">
        <title>Phylogenomic reconstructions and comparative analyses of Kickxellomycotina fungi.</title>
        <authorList>
            <person name="Reynolds N.K."/>
            <person name="Stajich J.E."/>
            <person name="Barry K."/>
            <person name="Grigoriev I.V."/>
            <person name="Crous P."/>
            <person name="Smith M.E."/>
        </authorList>
    </citation>
    <scope>NUCLEOTIDE SEQUENCE</scope>
    <source>
        <strain evidence="1">CBS 109366</strain>
    </source>
</reference>
<organism evidence="1 2">
    <name type="scientific">Coemansia nantahalensis</name>
    <dbReference type="NCBI Taxonomy" id="2789366"/>
    <lineage>
        <taxon>Eukaryota</taxon>
        <taxon>Fungi</taxon>
        <taxon>Fungi incertae sedis</taxon>
        <taxon>Zoopagomycota</taxon>
        <taxon>Kickxellomycotina</taxon>
        <taxon>Kickxellomycetes</taxon>
        <taxon>Kickxellales</taxon>
        <taxon>Kickxellaceae</taxon>
        <taxon>Coemansia</taxon>
    </lineage>
</organism>
<gene>
    <name evidence="1" type="ORF">IWQ57_006904</name>
</gene>
<name>A0ACC1JIJ0_9FUNG</name>
<dbReference type="EMBL" id="JANBUJ010004198">
    <property type="protein sequence ID" value="KAJ2758162.1"/>
    <property type="molecule type" value="Genomic_DNA"/>
</dbReference>
<sequence length="173" mass="18710">AFHSQSTLTLSRPPADSSPLPLPPPQPAQPTDGYFGAADRPGAHNPAPHGHARLDSGWQPGPQSSSNGSSSSTRDGGGSSALGAVPVRRFQIVTVPMAHRACPPRRGYVRAVYEAYEEIREYADARVEWISIYHSDMSGWVPAFVADRSVANAFPKEAHALLDYVQMRRPRPA</sequence>
<dbReference type="Proteomes" id="UP001140234">
    <property type="component" value="Unassembled WGS sequence"/>
</dbReference>
<evidence type="ECO:0000313" key="2">
    <source>
        <dbReference type="Proteomes" id="UP001140234"/>
    </source>
</evidence>
<protein>
    <submittedName>
        <fullName evidence="1">Uncharacterized protein</fullName>
    </submittedName>
</protein>
<evidence type="ECO:0000313" key="1">
    <source>
        <dbReference type="EMBL" id="KAJ2758162.1"/>
    </source>
</evidence>
<feature type="non-terminal residue" evidence="1">
    <location>
        <position position="1"/>
    </location>
</feature>
<keyword evidence="2" id="KW-1185">Reference proteome</keyword>